<accession>A0A0W1KJT2</accession>
<dbReference type="Proteomes" id="UP001225576">
    <property type="component" value="Unassembled WGS sequence"/>
</dbReference>
<dbReference type="PANTHER" id="PTHR30602">
    <property type="entry name" value="AMINO-ACID ACETYLTRANSFERASE"/>
    <property type="match status" value="1"/>
</dbReference>
<dbReference type="SUPFAM" id="SSF55729">
    <property type="entry name" value="Acyl-CoA N-acyltransferases (Nat)"/>
    <property type="match status" value="1"/>
</dbReference>
<dbReference type="GO" id="GO:0006526">
    <property type="term" value="P:L-arginine biosynthetic process"/>
    <property type="evidence" value="ECO:0007669"/>
    <property type="project" value="InterPro"/>
</dbReference>
<reference evidence="4 6" key="1">
    <citation type="submission" date="2015-11" db="EMBL/GenBank/DDBJ databases">
        <title>Draft Genome Sequence of the Type Strain Trueperella bernardiae LCDC 89-0504T, Isolated from Blood Culture.</title>
        <authorList>
            <person name="Bernier A.-M."/>
            <person name="Bernard K."/>
        </authorList>
    </citation>
    <scope>NUCLEOTIDE SEQUENCE [LARGE SCALE GENOMIC DNA]</scope>
    <source>
        <strain evidence="4 6">LCDC 89-0504</strain>
    </source>
</reference>
<dbReference type="STRING" id="59561.AQZ59_00794"/>
<dbReference type="EC" id="2.3.1.1" evidence="4"/>
<evidence type="ECO:0000256" key="1">
    <source>
        <dbReference type="ARBA" id="ARBA00022679"/>
    </source>
</evidence>
<dbReference type="PROSITE" id="PS51186">
    <property type="entry name" value="GNAT"/>
    <property type="match status" value="1"/>
</dbReference>
<dbReference type="PATRIC" id="fig|59561.3.peg.787"/>
<dbReference type="OrthoDB" id="9793138at2"/>
<dbReference type="InterPro" id="IPR000182">
    <property type="entry name" value="GNAT_dom"/>
</dbReference>
<comment type="caution">
    <text evidence="4">The sequence shown here is derived from an EMBL/GenBank/DDBJ whole genome shotgun (WGS) entry which is preliminary data.</text>
</comment>
<dbReference type="EC" id="2.3.1.-" evidence="5"/>
<evidence type="ECO:0000313" key="4">
    <source>
        <dbReference type="EMBL" id="KTF04273.1"/>
    </source>
</evidence>
<dbReference type="RefSeq" id="WP_062613340.1">
    <property type="nucleotide sequence ID" value="NZ_JASPDQ010000004.1"/>
</dbReference>
<dbReference type="InterPro" id="IPR010167">
    <property type="entry name" value="NH2A_AcTrfase"/>
</dbReference>
<dbReference type="InterPro" id="IPR016181">
    <property type="entry name" value="Acyl_CoA_acyltransferase"/>
</dbReference>
<dbReference type="GO" id="GO:0005737">
    <property type="term" value="C:cytoplasm"/>
    <property type="evidence" value="ECO:0007669"/>
    <property type="project" value="InterPro"/>
</dbReference>
<evidence type="ECO:0000313" key="6">
    <source>
        <dbReference type="Proteomes" id="UP000054404"/>
    </source>
</evidence>
<protein>
    <submittedName>
        <fullName evidence="4">Amino-acid acetyltransferase</fullName>
        <ecNumber evidence="4">2.3.1.1</ecNumber>
    </submittedName>
    <submittedName>
        <fullName evidence="5">GNAT family N-acetyltransferase</fullName>
        <ecNumber evidence="5">2.3.1.-</ecNumber>
    </submittedName>
</protein>
<dbReference type="Gene3D" id="3.40.630.30">
    <property type="match status" value="1"/>
</dbReference>
<gene>
    <name evidence="4" type="primary">argA</name>
    <name evidence="4" type="ORF">AQZ59_00794</name>
    <name evidence="5" type="ORF">QP858_03155</name>
</gene>
<evidence type="ECO:0000256" key="2">
    <source>
        <dbReference type="ARBA" id="ARBA00023315"/>
    </source>
</evidence>
<evidence type="ECO:0000313" key="5">
    <source>
        <dbReference type="EMBL" id="MDK8601459.1"/>
    </source>
</evidence>
<dbReference type="PANTHER" id="PTHR30602:SF12">
    <property type="entry name" value="AMINO-ACID ACETYLTRANSFERASE NAGS1, CHLOROPLASTIC-RELATED"/>
    <property type="match status" value="1"/>
</dbReference>
<dbReference type="Proteomes" id="UP000054404">
    <property type="component" value="Unassembled WGS sequence"/>
</dbReference>
<sequence length="142" mass="16016">MIRPASARDVHAIYDVVRPYAHQRVLVAKDLVEYFESLEEFVVAEVEGEVVGCGALHVFSEAIAEIRTLAVRDEFRGRGIGKTIVDELEARARSLAIRRLFCLTFEVEFFSELGYVRINDDAAALARVKPNTLGNSRMFKQL</sequence>
<organism evidence="4 6">
    <name type="scientific">Trueperella bernardiae</name>
    <dbReference type="NCBI Taxonomy" id="59561"/>
    <lineage>
        <taxon>Bacteria</taxon>
        <taxon>Bacillati</taxon>
        <taxon>Actinomycetota</taxon>
        <taxon>Actinomycetes</taxon>
        <taxon>Actinomycetales</taxon>
        <taxon>Actinomycetaceae</taxon>
        <taxon>Trueperella</taxon>
    </lineage>
</organism>
<keyword evidence="6" id="KW-1185">Reference proteome</keyword>
<keyword evidence="1 4" id="KW-0808">Transferase</keyword>
<evidence type="ECO:0000259" key="3">
    <source>
        <dbReference type="PROSITE" id="PS51186"/>
    </source>
</evidence>
<name>A0A0W1KJT2_9ACTO</name>
<dbReference type="AlphaFoldDB" id="A0A0W1KJT2"/>
<dbReference type="CDD" id="cd04301">
    <property type="entry name" value="NAT_SF"/>
    <property type="match status" value="1"/>
</dbReference>
<keyword evidence="2 4" id="KW-0012">Acyltransferase</keyword>
<dbReference type="EMBL" id="LNIZ01000003">
    <property type="protein sequence ID" value="KTF04273.1"/>
    <property type="molecule type" value="Genomic_DNA"/>
</dbReference>
<dbReference type="Pfam" id="PF00583">
    <property type="entry name" value="Acetyltransf_1"/>
    <property type="match status" value="1"/>
</dbReference>
<dbReference type="EMBL" id="JASPDQ010000004">
    <property type="protein sequence ID" value="MDK8601459.1"/>
    <property type="molecule type" value="Genomic_DNA"/>
</dbReference>
<reference evidence="5" key="2">
    <citation type="submission" date="2023-05" db="EMBL/GenBank/DDBJ databases">
        <title>Genomic Catalog of Human Bladder Bacteria.</title>
        <authorList>
            <person name="Du J."/>
        </authorList>
    </citation>
    <scope>NUCLEOTIDE SEQUENCE</scope>
    <source>
        <strain evidence="5">UMB1304A</strain>
    </source>
</reference>
<proteinExistence type="predicted"/>
<feature type="domain" description="N-acetyltransferase" evidence="3">
    <location>
        <begin position="1"/>
        <end position="142"/>
    </location>
</feature>
<dbReference type="GO" id="GO:0004042">
    <property type="term" value="F:L-glutamate N-acetyltransferase activity"/>
    <property type="evidence" value="ECO:0007669"/>
    <property type="project" value="InterPro"/>
</dbReference>